<comment type="caution">
    <text evidence="8">The sequence shown here is derived from an EMBL/GenBank/DDBJ whole genome shotgun (WGS) entry which is preliminary data.</text>
</comment>
<evidence type="ECO:0000256" key="4">
    <source>
        <dbReference type="ARBA" id="ARBA00022989"/>
    </source>
</evidence>
<protein>
    <recommendedName>
        <fullName evidence="10">Cytochrome c oxidase assembly protein</fullName>
    </recommendedName>
</protein>
<dbReference type="EMBL" id="BONX01000063">
    <property type="protein sequence ID" value="GIH01001.1"/>
    <property type="molecule type" value="Genomic_DNA"/>
</dbReference>
<evidence type="ECO:0008006" key="10">
    <source>
        <dbReference type="Google" id="ProtNLM"/>
    </source>
</evidence>
<feature type="transmembrane region" description="Helical" evidence="7">
    <location>
        <begin position="254"/>
        <end position="276"/>
    </location>
</feature>
<evidence type="ECO:0000313" key="8">
    <source>
        <dbReference type="EMBL" id="GIH01001.1"/>
    </source>
</evidence>
<feature type="compositionally biased region" description="Basic and acidic residues" evidence="6">
    <location>
        <begin position="330"/>
        <end position="347"/>
    </location>
</feature>
<gene>
    <name evidence="8" type="ORF">Pma05_75730</name>
</gene>
<proteinExistence type="predicted"/>
<feature type="transmembrane region" description="Helical" evidence="7">
    <location>
        <begin position="62"/>
        <end position="80"/>
    </location>
</feature>
<dbReference type="Pfam" id="PF09678">
    <property type="entry name" value="Caa3_CtaG"/>
    <property type="match status" value="1"/>
</dbReference>
<evidence type="ECO:0000256" key="1">
    <source>
        <dbReference type="ARBA" id="ARBA00004651"/>
    </source>
</evidence>
<dbReference type="Proteomes" id="UP000621500">
    <property type="component" value="Unassembled WGS sequence"/>
</dbReference>
<evidence type="ECO:0000256" key="6">
    <source>
        <dbReference type="SAM" id="MobiDB-lite"/>
    </source>
</evidence>
<keyword evidence="9" id="KW-1185">Reference proteome</keyword>
<feature type="transmembrane region" description="Helical" evidence="7">
    <location>
        <begin position="206"/>
        <end position="228"/>
    </location>
</feature>
<evidence type="ECO:0000256" key="3">
    <source>
        <dbReference type="ARBA" id="ARBA00022692"/>
    </source>
</evidence>
<sequence length="362" mass="37270">MSTVNGWAGPVEPLAHGTVAGQAWTNLALLGTLAMLGAGYGRGVHELWSRRGVGAVVPRWRVAAFGLGVAAVLVASTGPVHERAEGSFTGHMAQHMILLLVAGPGMAAAALGLPLALAGPRRLRRRWARWRGTAAGTWLRRPGSLAVLAGTLHGGVIWIWHLPAPYRLAVQNDLVHMVEHASFVVAAALLWSTVLGAERHRIPGPVAVLLLVATMLAASALGAALTLASDPIYPAGILGPGDGDPLADQQLAGLLMWIPMDVAILTAASIVFLRWLSGLDRTSPRGLGLLPDDRTSPCGPGLLPDNPASPCGPGPLPDNPASPCGPGPLPDDRPAGSRRDASARVDHGAGSPARPAAGKGTR</sequence>
<keyword evidence="4 7" id="KW-1133">Transmembrane helix</keyword>
<comment type="subcellular location">
    <subcellularLocation>
        <location evidence="1">Cell membrane</location>
        <topology evidence="1">Multi-pass membrane protein</topology>
    </subcellularLocation>
</comment>
<name>A0ABQ4F257_9ACTN</name>
<keyword evidence="5 7" id="KW-0472">Membrane</keyword>
<evidence type="ECO:0000256" key="5">
    <source>
        <dbReference type="ARBA" id="ARBA00023136"/>
    </source>
</evidence>
<feature type="transmembrane region" description="Helical" evidence="7">
    <location>
        <begin position="138"/>
        <end position="160"/>
    </location>
</feature>
<keyword evidence="3 7" id="KW-0812">Transmembrane</keyword>
<evidence type="ECO:0000313" key="9">
    <source>
        <dbReference type="Proteomes" id="UP000621500"/>
    </source>
</evidence>
<feature type="transmembrane region" description="Helical" evidence="7">
    <location>
        <begin position="23"/>
        <end position="41"/>
    </location>
</feature>
<evidence type="ECO:0000256" key="7">
    <source>
        <dbReference type="SAM" id="Phobius"/>
    </source>
</evidence>
<evidence type="ECO:0000256" key="2">
    <source>
        <dbReference type="ARBA" id="ARBA00022475"/>
    </source>
</evidence>
<reference evidence="8 9" key="1">
    <citation type="submission" date="2021-01" db="EMBL/GenBank/DDBJ databases">
        <title>Whole genome shotgun sequence of Plantactinospora mayteni NBRC 109088.</title>
        <authorList>
            <person name="Komaki H."/>
            <person name="Tamura T."/>
        </authorList>
    </citation>
    <scope>NUCLEOTIDE SEQUENCE [LARGE SCALE GENOMIC DNA]</scope>
    <source>
        <strain evidence="8 9">NBRC 109088</strain>
    </source>
</reference>
<feature type="transmembrane region" description="Helical" evidence="7">
    <location>
        <begin position="180"/>
        <end position="197"/>
    </location>
</feature>
<feature type="compositionally biased region" description="Pro residues" evidence="6">
    <location>
        <begin position="310"/>
        <end position="329"/>
    </location>
</feature>
<feature type="transmembrane region" description="Helical" evidence="7">
    <location>
        <begin position="92"/>
        <end position="117"/>
    </location>
</feature>
<feature type="region of interest" description="Disordered" evidence="6">
    <location>
        <begin position="284"/>
        <end position="362"/>
    </location>
</feature>
<dbReference type="RefSeq" id="WP_203862299.1">
    <property type="nucleotide sequence ID" value="NZ_BAAAZQ010000034.1"/>
</dbReference>
<accession>A0ABQ4F257</accession>
<dbReference type="InterPro" id="IPR019108">
    <property type="entry name" value="Caa3_assmbl_CtaG-rel"/>
</dbReference>
<organism evidence="8 9">
    <name type="scientific">Plantactinospora mayteni</name>
    <dbReference type="NCBI Taxonomy" id="566021"/>
    <lineage>
        <taxon>Bacteria</taxon>
        <taxon>Bacillati</taxon>
        <taxon>Actinomycetota</taxon>
        <taxon>Actinomycetes</taxon>
        <taxon>Micromonosporales</taxon>
        <taxon>Micromonosporaceae</taxon>
        <taxon>Plantactinospora</taxon>
    </lineage>
</organism>
<keyword evidence="2" id="KW-1003">Cell membrane</keyword>